<dbReference type="RefSeq" id="XP_001303343.1">
    <property type="nucleotide sequence ID" value="XM_001303342.1"/>
</dbReference>
<dbReference type="InParanoid" id="A2FXF0"/>
<proteinExistence type="predicted"/>
<feature type="transmembrane region" description="Helical" evidence="2">
    <location>
        <begin position="76"/>
        <end position="94"/>
    </location>
</feature>
<dbReference type="GO" id="GO:0005794">
    <property type="term" value="C:Golgi apparatus"/>
    <property type="evidence" value="ECO:0000318"/>
    <property type="project" value="GO_Central"/>
</dbReference>
<dbReference type="VEuPathDB" id="TrichDB:TVAGG3_0432370"/>
<evidence type="ECO:0000313" key="4">
    <source>
        <dbReference type="Proteomes" id="UP000001542"/>
    </source>
</evidence>
<evidence type="ECO:0000313" key="3">
    <source>
        <dbReference type="EMBL" id="EAX90413.1"/>
    </source>
</evidence>
<keyword evidence="2" id="KW-0472">Membrane</keyword>
<keyword evidence="2" id="KW-0812">Transmembrane</keyword>
<keyword evidence="4" id="KW-1185">Reference proteome</keyword>
<name>A2FXF0_TRIV3</name>
<accession>A2FXF0</accession>
<dbReference type="Proteomes" id="UP000001542">
    <property type="component" value="Unassembled WGS sequence"/>
</dbReference>
<dbReference type="VEuPathDB" id="TrichDB:TVAG_488670"/>
<dbReference type="EMBL" id="DS114110">
    <property type="protein sequence ID" value="EAX90413.1"/>
    <property type="molecule type" value="Genomic_DNA"/>
</dbReference>
<feature type="transmembrane region" description="Helical" evidence="2">
    <location>
        <begin position="163"/>
        <end position="182"/>
    </location>
</feature>
<feature type="transmembrane region" description="Helical" evidence="2">
    <location>
        <begin position="135"/>
        <end position="157"/>
    </location>
</feature>
<feature type="transmembrane region" description="Helical" evidence="2">
    <location>
        <begin position="49"/>
        <end position="70"/>
    </location>
</feature>
<sequence>MLAKDNIARYTTVTRIVLNVLYTSELFITLLLSAKGWCVYRVSLSIKEVFFSIFYGICYTAFNCIITFANLKSADAVLSIIALITIALFIRELIVSINHSKIHFLAYLYVISEAGINPESTPIYAKYRAFIYLKFSVIVCCVFVIARIVVTIFVNVLFWVKQFVLDIVLVLMVSFLCFIFRLKSEKSEDQYQMIEEHDVEGSSPKNIPISEIRKINITDLTHKAGVDWSQGMKLPASPNILDDSTLKGRPLPQDELSI</sequence>
<evidence type="ECO:0000256" key="2">
    <source>
        <dbReference type="SAM" id="Phobius"/>
    </source>
</evidence>
<dbReference type="KEGG" id="tva:4748098"/>
<keyword evidence="2" id="KW-1133">Transmembrane helix</keyword>
<protein>
    <submittedName>
        <fullName evidence="3">Uncharacterized protein</fullName>
    </submittedName>
</protein>
<feature type="region of interest" description="Disordered" evidence="1">
    <location>
        <begin position="239"/>
        <end position="258"/>
    </location>
</feature>
<dbReference type="AlphaFoldDB" id="A2FXF0"/>
<dbReference type="GO" id="GO:0016020">
    <property type="term" value="C:membrane"/>
    <property type="evidence" value="ECO:0000318"/>
    <property type="project" value="GO_Central"/>
</dbReference>
<gene>
    <name evidence="3" type="ORF">TVAG_488670</name>
</gene>
<organism evidence="3 4">
    <name type="scientific">Trichomonas vaginalis (strain ATCC PRA-98 / G3)</name>
    <dbReference type="NCBI Taxonomy" id="412133"/>
    <lineage>
        <taxon>Eukaryota</taxon>
        <taxon>Metamonada</taxon>
        <taxon>Parabasalia</taxon>
        <taxon>Trichomonadida</taxon>
        <taxon>Trichomonadidae</taxon>
        <taxon>Trichomonas</taxon>
    </lineage>
</organism>
<reference evidence="3" key="1">
    <citation type="submission" date="2006-10" db="EMBL/GenBank/DDBJ databases">
        <authorList>
            <person name="Amadeo P."/>
            <person name="Zhao Q."/>
            <person name="Wortman J."/>
            <person name="Fraser-Liggett C."/>
            <person name="Carlton J."/>
        </authorList>
    </citation>
    <scope>NUCLEOTIDE SEQUENCE</scope>
    <source>
        <strain evidence="3">G3</strain>
    </source>
</reference>
<feature type="transmembrane region" description="Helical" evidence="2">
    <location>
        <begin position="16"/>
        <end position="37"/>
    </location>
</feature>
<reference evidence="3" key="2">
    <citation type="journal article" date="2007" name="Science">
        <title>Draft genome sequence of the sexually transmitted pathogen Trichomonas vaginalis.</title>
        <authorList>
            <person name="Carlton J.M."/>
            <person name="Hirt R.P."/>
            <person name="Silva J.C."/>
            <person name="Delcher A.L."/>
            <person name="Schatz M."/>
            <person name="Zhao Q."/>
            <person name="Wortman J.R."/>
            <person name="Bidwell S.L."/>
            <person name="Alsmark U.C.M."/>
            <person name="Besteiro S."/>
            <person name="Sicheritz-Ponten T."/>
            <person name="Noel C.J."/>
            <person name="Dacks J.B."/>
            <person name="Foster P.G."/>
            <person name="Simillion C."/>
            <person name="Van de Peer Y."/>
            <person name="Miranda-Saavedra D."/>
            <person name="Barton G.J."/>
            <person name="Westrop G.D."/>
            <person name="Mueller S."/>
            <person name="Dessi D."/>
            <person name="Fiori P.L."/>
            <person name="Ren Q."/>
            <person name="Paulsen I."/>
            <person name="Zhang H."/>
            <person name="Bastida-Corcuera F.D."/>
            <person name="Simoes-Barbosa A."/>
            <person name="Brown M.T."/>
            <person name="Hayes R.D."/>
            <person name="Mukherjee M."/>
            <person name="Okumura C.Y."/>
            <person name="Schneider R."/>
            <person name="Smith A.J."/>
            <person name="Vanacova S."/>
            <person name="Villalvazo M."/>
            <person name="Haas B.J."/>
            <person name="Pertea M."/>
            <person name="Feldblyum T.V."/>
            <person name="Utterback T.R."/>
            <person name="Shu C.L."/>
            <person name="Osoegawa K."/>
            <person name="de Jong P.J."/>
            <person name="Hrdy I."/>
            <person name="Horvathova L."/>
            <person name="Zubacova Z."/>
            <person name="Dolezal P."/>
            <person name="Malik S.B."/>
            <person name="Logsdon J.M. Jr."/>
            <person name="Henze K."/>
            <person name="Gupta A."/>
            <person name="Wang C.C."/>
            <person name="Dunne R.L."/>
            <person name="Upcroft J.A."/>
            <person name="Upcroft P."/>
            <person name="White O."/>
            <person name="Salzberg S.L."/>
            <person name="Tang P."/>
            <person name="Chiu C.-H."/>
            <person name="Lee Y.-S."/>
            <person name="Embley T.M."/>
            <person name="Coombs G.H."/>
            <person name="Mottram J.C."/>
            <person name="Tachezy J."/>
            <person name="Fraser-Liggett C.M."/>
            <person name="Johnson P.J."/>
        </authorList>
    </citation>
    <scope>NUCLEOTIDE SEQUENCE [LARGE SCALE GENOMIC DNA]</scope>
    <source>
        <strain evidence="3">G3</strain>
    </source>
</reference>
<evidence type="ECO:0000256" key="1">
    <source>
        <dbReference type="SAM" id="MobiDB-lite"/>
    </source>
</evidence>